<dbReference type="InterPro" id="IPR036390">
    <property type="entry name" value="WH_DNA-bd_sf"/>
</dbReference>
<dbReference type="PANTHER" id="PTHR33164">
    <property type="entry name" value="TRANSCRIPTIONAL REGULATOR, MARR FAMILY"/>
    <property type="match status" value="1"/>
</dbReference>
<sequence length="156" mass="17557">MSAEPAATKNHDLARRFLDFSINLKRLFRGIVVQSNRSLSEERYRSLLCLLKMEEAGLSELSERLSISASSLCIMLGKLEEEGLVERHRSSKDRRQVHYSCTAKGRERVNAAQEELLGQLASQFQGLSADQRDRLLKGLNEIESVLASLGTTSFEE</sequence>
<evidence type="ECO:0000259" key="1">
    <source>
        <dbReference type="PROSITE" id="PS50995"/>
    </source>
</evidence>
<name>A0A7C3IHV5_9SPIR</name>
<gene>
    <name evidence="2" type="ORF">ENS59_01240</name>
</gene>
<dbReference type="RefSeq" id="WP_304243743.1">
    <property type="nucleotide sequence ID" value="NZ_JAJUIP010000106.1"/>
</dbReference>
<comment type="caution">
    <text evidence="2">The sequence shown here is derived from an EMBL/GenBank/DDBJ whole genome shotgun (WGS) entry which is preliminary data.</text>
</comment>
<protein>
    <submittedName>
        <fullName evidence="2">MarR family transcriptional regulator</fullName>
    </submittedName>
</protein>
<dbReference type="PRINTS" id="PR00598">
    <property type="entry name" value="HTHMARR"/>
</dbReference>
<evidence type="ECO:0000313" key="2">
    <source>
        <dbReference type="EMBL" id="HFH28127.1"/>
    </source>
</evidence>
<dbReference type="SUPFAM" id="SSF46785">
    <property type="entry name" value="Winged helix' DNA-binding domain"/>
    <property type="match status" value="1"/>
</dbReference>
<dbReference type="InterPro" id="IPR011991">
    <property type="entry name" value="ArsR-like_HTH"/>
</dbReference>
<organism evidence="2">
    <name type="scientific">Gracilinema caldarium</name>
    <dbReference type="NCBI Taxonomy" id="215591"/>
    <lineage>
        <taxon>Bacteria</taxon>
        <taxon>Pseudomonadati</taxon>
        <taxon>Spirochaetota</taxon>
        <taxon>Spirochaetia</taxon>
        <taxon>Spirochaetales</taxon>
        <taxon>Breznakiellaceae</taxon>
        <taxon>Gracilinema</taxon>
    </lineage>
</organism>
<dbReference type="InterPro" id="IPR039422">
    <property type="entry name" value="MarR/SlyA-like"/>
</dbReference>
<dbReference type="Pfam" id="PF01047">
    <property type="entry name" value="MarR"/>
    <property type="match status" value="1"/>
</dbReference>
<dbReference type="SMART" id="SM00347">
    <property type="entry name" value="HTH_MARR"/>
    <property type="match status" value="1"/>
</dbReference>
<dbReference type="InterPro" id="IPR036388">
    <property type="entry name" value="WH-like_DNA-bd_sf"/>
</dbReference>
<accession>A0A7C3IHV5</accession>
<reference evidence="2" key="1">
    <citation type="journal article" date="2020" name="mSystems">
        <title>Genome- and Community-Level Interaction Insights into Carbon Utilization and Element Cycling Functions of Hydrothermarchaeota in Hydrothermal Sediment.</title>
        <authorList>
            <person name="Zhou Z."/>
            <person name="Liu Y."/>
            <person name="Xu W."/>
            <person name="Pan J."/>
            <person name="Luo Z.H."/>
            <person name="Li M."/>
        </authorList>
    </citation>
    <scope>NUCLEOTIDE SEQUENCE [LARGE SCALE GENOMIC DNA]</scope>
    <source>
        <strain evidence="2">SpSt-503</strain>
    </source>
</reference>
<dbReference type="InterPro" id="IPR000835">
    <property type="entry name" value="HTH_MarR-typ"/>
</dbReference>
<dbReference type="CDD" id="cd00090">
    <property type="entry name" value="HTH_ARSR"/>
    <property type="match status" value="1"/>
</dbReference>
<dbReference type="AlphaFoldDB" id="A0A7C3IHV5"/>
<dbReference type="GO" id="GO:0006950">
    <property type="term" value="P:response to stress"/>
    <property type="evidence" value="ECO:0007669"/>
    <property type="project" value="TreeGrafter"/>
</dbReference>
<dbReference type="PANTHER" id="PTHR33164:SF99">
    <property type="entry name" value="MARR FAMILY REGULATORY PROTEIN"/>
    <property type="match status" value="1"/>
</dbReference>
<dbReference type="PROSITE" id="PS50995">
    <property type="entry name" value="HTH_MARR_2"/>
    <property type="match status" value="1"/>
</dbReference>
<dbReference type="Gene3D" id="1.10.10.10">
    <property type="entry name" value="Winged helix-like DNA-binding domain superfamily/Winged helix DNA-binding domain"/>
    <property type="match status" value="1"/>
</dbReference>
<dbReference type="EMBL" id="DSVL01000037">
    <property type="protein sequence ID" value="HFH28127.1"/>
    <property type="molecule type" value="Genomic_DNA"/>
</dbReference>
<feature type="domain" description="HTH marR-type" evidence="1">
    <location>
        <begin position="10"/>
        <end position="144"/>
    </location>
</feature>
<proteinExistence type="predicted"/>
<dbReference type="GO" id="GO:0003700">
    <property type="term" value="F:DNA-binding transcription factor activity"/>
    <property type="evidence" value="ECO:0007669"/>
    <property type="project" value="InterPro"/>
</dbReference>